<keyword evidence="3" id="KW-1133">Transmembrane helix</keyword>
<feature type="region of interest" description="Disordered" evidence="2">
    <location>
        <begin position="108"/>
        <end position="128"/>
    </location>
</feature>
<evidence type="ECO:0000256" key="1">
    <source>
        <dbReference type="SAM" id="Coils"/>
    </source>
</evidence>
<keyword evidence="1" id="KW-0175">Coiled coil</keyword>
<sequence>MRNVTASSYTGQATANGYAPSVPISVYRELAAELQATRAMLDSLNNQNQNLAKQNQQLRTEVDKVVQSALQLQKVAGSQQPLSRSVMAEVAYTRPDIVVEPSYFTPEPARSMPRSFNPRPEPAEPTVVSEKLFTEQAETRPRRNPQGEQSPELGGFWLAAVIFLIVVSAFGAGFLIVRPFLPSR</sequence>
<gene>
    <name evidence="4" type="ORF">NC998_02835</name>
</gene>
<name>A0ABV0J2M9_9CYAN</name>
<protein>
    <recommendedName>
        <fullName evidence="6">DUF4349 domain-containing protein</fullName>
    </recommendedName>
</protein>
<evidence type="ECO:0000313" key="5">
    <source>
        <dbReference type="Proteomes" id="UP001464891"/>
    </source>
</evidence>
<keyword evidence="3" id="KW-0472">Membrane</keyword>
<evidence type="ECO:0000313" key="4">
    <source>
        <dbReference type="EMBL" id="MEP0816026.1"/>
    </source>
</evidence>
<evidence type="ECO:0000256" key="3">
    <source>
        <dbReference type="SAM" id="Phobius"/>
    </source>
</evidence>
<evidence type="ECO:0008006" key="6">
    <source>
        <dbReference type="Google" id="ProtNLM"/>
    </source>
</evidence>
<feature type="transmembrane region" description="Helical" evidence="3">
    <location>
        <begin position="156"/>
        <end position="177"/>
    </location>
</feature>
<dbReference type="RefSeq" id="WP_348252010.1">
    <property type="nucleotide sequence ID" value="NZ_JAMPKM010000001.1"/>
</dbReference>
<dbReference type="EMBL" id="JAMPKM010000001">
    <property type="protein sequence ID" value="MEP0816026.1"/>
    <property type="molecule type" value="Genomic_DNA"/>
</dbReference>
<dbReference type="Proteomes" id="UP001464891">
    <property type="component" value="Unassembled WGS sequence"/>
</dbReference>
<proteinExistence type="predicted"/>
<keyword evidence="3" id="KW-0812">Transmembrane</keyword>
<evidence type="ECO:0000256" key="2">
    <source>
        <dbReference type="SAM" id="MobiDB-lite"/>
    </source>
</evidence>
<reference evidence="4 5" key="1">
    <citation type="submission" date="2022-04" db="EMBL/GenBank/DDBJ databases">
        <title>Positive selection, recombination, and allopatry shape intraspecific diversity of widespread and dominant cyanobacteria.</title>
        <authorList>
            <person name="Wei J."/>
            <person name="Shu W."/>
            <person name="Hu C."/>
        </authorList>
    </citation>
    <scope>NUCLEOTIDE SEQUENCE [LARGE SCALE GENOMIC DNA]</scope>
    <source>
        <strain evidence="4 5">GB2-A4</strain>
    </source>
</reference>
<feature type="coiled-coil region" evidence="1">
    <location>
        <begin position="27"/>
        <end position="68"/>
    </location>
</feature>
<organism evidence="4 5">
    <name type="scientific">Trichocoleus desertorum GB2-A4</name>
    <dbReference type="NCBI Taxonomy" id="2933944"/>
    <lineage>
        <taxon>Bacteria</taxon>
        <taxon>Bacillati</taxon>
        <taxon>Cyanobacteriota</taxon>
        <taxon>Cyanophyceae</taxon>
        <taxon>Leptolyngbyales</taxon>
        <taxon>Trichocoleusaceae</taxon>
        <taxon>Trichocoleus</taxon>
    </lineage>
</organism>
<accession>A0ABV0J2M9</accession>
<keyword evidence="5" id="KW-1185">Reference proteome</keyword>
<comment type="caution">
    <text evidence="4">The sequence shown here is derived from an EMBL/GenBank/DDBJ whole genome shotgun (WGS) entry which is preliminary data.</text>
</comment>